<dbReference type="EMBL" id="KV745077">
    <property type="protein sequence ID" value="OCK78170.1"/>
    <property type="molecule type" value="Genomic_DNA"/>
</dbReference>
<reference evidence="2 3" key="1">
    <citation type="journal article" date="2016" name="Nat. Commun.">
        <title>Ectomycorrhizal ecology is imprinted in the genome of the dominant symbiotic fungus Cenococcum geophilum.</title>
        <authorList>
            <consortium name="DOE Joint Genome Institute"/>
            <person name="Peter M."/>
            <person name="Kohler A."/>
            <person name="Ohm R.A."/>
            <person name="Kuo A."/>
            <person name="Krutzmann J."/>
            <person name="Morin E."/>
            <person name="Arend M."/>
            <person name="Barry K.W."/>
            <person name="Binder M."/>
            <person name="Choi C."/>
            <person name="Clum A."/>
            <person name="Copeland A."/>
            <person name="Grisel N."/>
            <person name="Haridas S."/>
            <person name="Kipfer T."/>
            <person name="LaButti K."/>
            <person name="Lindquist E."/>
            <person name="Lipzen A."/>
            <person name="Maire R."/>
            <person name="Meier B."/>
            <person name="Mihaltcheva S."/>
            <person name="Molinier V."/>
            <person name="Murat C."/>
            <person name="Poggeler S."/>
            <person name="Quandt C.A."/>
            <person name="Sperisen C."/>
            <person name="Tritt A."/>
            <person name="Tisserant E."/>
            <person name="Crous P.W."/>
            <person name="Henrissat B."/>
            <person name="Nehls U."/>
            <person name="Egli S."/>
            <person name="Spatafora J.W."/>
            <person name="Grigoriev I.V."/>
            <person name="Martin F.M."/>
        </authorList>
    </citation>
    <scope>NUCLEOTIDE SEQUENCE [LARGE SCALE GENOMIC DNA]</scope>
    <source>
        <strain evidence="2 3">CBS 459.81</strain>
    </source>
</reference>
<feature type="compositionally biased region" description="Basic and acidic residues" evidence="1">
    <location>
        <begin position="1"/>
        <end position="10"/>
    </location>
</feature>
<accession>A0A8E2JD33</accession>
<organism evidence="2 3">
    <name type="scientific">Lepidopterella palustris CBS 459.81</name>
    <dbReference type="NCBI Taxonomy" id="1314670"/>
    <lineage>
        <taxon>Eukaryota</taxon>
        <taxon>Fungi</taxon>
        <taxon>Dikarya</taxon>
        <taxon>Ascomycota</taxon>
        <taxon>Pezizomycotina</taxon>
        <taxon>Dothideomycetes</taxon>
        <taxon>Pleosporomycetidae</taxon>
        <taxon>Mytilinidiales</taxon>
        <taxon>Argynnaceae</taxon>
        <taxon>Lepidopterella</taxon>
    </lineage>
</organism>
<keyword evidence="3" id="KW-1185">Reference proteome</keyword>
<evidence type="ECO:0000313" key="2">
    <source>
        <dbReference type="EMBL" id="OCK78170.1"/>
    </source>
</evidence>
<dbReference type="OrthoDB" id="5423926at2759"/>
<evidence type="ECO:0000256" key="1">
    <source>
        <dbReference type="SAM" id="MobiDB-lite"/>
    </source>
</evidence>
<feature type="compositionally biased region" description="Basic and acidic residues" evidence="1">
    <location>
        <begin position="56"/>
        <end position="65"/>
    </location>
</feature>
<sequence length="80" mass="9017">MLRLPSDRYAPKAQSSPPPYPNSKLYCSTIQTPIAVDDDLDEGMKPRPALPSFGSVRERPRRSDTEEQANYSIGKEVYKC</sequence>
<name>A0A8E2JD33_9PEZI</name>
<dbReference type="AlphaFoldDB" id="A0A8E2JD33"/>
<feature type="region of interest" description="Disordered" evidence="1">
    <location>
        <begin position="1"/>
        <end position="24"/>
    </location>
</feature>
<feature type="region of interest" description="Disordered" evidence="1">
    <location>
        <begin position="38"/>
        <end position="80"/>
    </location>
</feature>
<proteinExistence type="predicted"/>
<dbReference type="Proteomes" id="UP000250266">
    <property type="component" value="Unassembled WGS sequence"/>
</dbReference>
<gene>
    <name evidence="2" type="ORF">K432DRAFT_384083</name>
</gene>
<evidence type="ECO:0000313" key="3">
    <source>
        <dbReference type="Proteomes" id="UP000250266"/>
    </source>
</evidence>
<protein>
    <submittedName>
        <fullName evidence="2">Uncharacterized protein</fullName>
    </submittedName>
</protein>